<dbReference type="Proteomes" id="UP001500547">
    <property type="component" value="Unassembled WGS sequence"/>
</dbReference>
<keyword evidence="1" id="KW-0812">Transmembrane</keyword>
<accession>A0ABP9Q7T0</accession>
<dbReference type="NCBIfam" id="TIGR02523">
    <property type="entry name" value="type_IV_pilV"/>
    <property type="match status" value="1"/>
</dbReference>
<proteinExistence type="predicted"/>
<sequence length="166" mass="16890">MSLNIIASRKTRASNWPPVSTGKQAGVALLEALIAILLFSVGILGMVALQARASQISVNSEDRALAAMLANEMVAEMWAQNSVTASTAGWQARIAASKLPSAQGLVTKDSCGNTEVTVVWTAINRAENASAAASTAASSASSGCTTGVVKPAGVNSVFTTKVVIPS</sequence>
<evidence type="ECO:0000313" key="3">
    <source>
        <dbReference type="Proteomes" id="UP001500547"/>
    </source>
</evidence>
<keyword evidence="1" id="KW-0472">Membrane</keyword>
<dbReference type="RefSeq" id="WP_345530935.1">
    <property type="nucleotide sequence ID" value="NZ_BAABLD010000001.1"/>
</dbReference>
<evidence type="ECO:0000256" key="1">
    <source>
        <dbReference type="SAM" id="Phobius"/>
    </source>
</evidence>
<reference evidence="3" key="1">
    <citation type="journal article" date="2019" name="Int. J. Syst. Evol. Microbiol.">
        <title>The Global Catalogue of Microorganisms (GCM) 10K type strain sequencing project: providing services to taxonomists for standard genome sequencing and annotation.</title>
        <authorList>
            <consortium name="The Broad Institute Genomics Platform"/>
            <consortium name="The Broad Institute Genome Sequencing Center for Infectious Disease"/>
            <person name="Wu L."/>
            <person name="Ma J."/>
        </authorList>
    </citation>
    <scope>NUCLEOTIDE SEQUENCE [LARGE SCALE GENOMIC DNA]</scope>
    <source>
        <strain evidence="3">JCM 18715</strain>
    </source>
</reference>
<feature type="transmembrane region" description="Helical" evidence="1">
    <location>
        <begin position="25"/>
        <end position="49"/>
    </location>
</feature>
<protein>
    <recommendedName>
        <fullName evidence="4">Type IV pilus modification protein PilV</fullName>
    </recommendedName>
</protein>
<gene>
    <name evidence="2" type="ORF">GCM10025770_01820</name>
</gene>
<dbReference type="EMBL" id="BAABLD010000001">
    <property type="protein sequence ID" value="GAA5157921.1"/>
    <property type="molecule type" value="Genomic_DNA"/>
</dbReference>
<keyword evidence="1" id="KW-1133">Transmembrane helix</keyword>
<comment type="caution">
    <text evidence="2">The sequence shown here is derived from an EMBL/GenBank/DDBJ whole genome shotgun (WGS) entry which is preliminary data.</text>
</comment>
<evidence type="ECO:0000313" key="2">
    <source>
        <dbReference type="EMBL" id="GAA5157921.1"/>
    </source>
</evidence>
<keyword evidence="3" id="KW-1185">Reference proteome</keyword>
<evidence type="ECO:0008006" key="4">
    <source>
        <dbReference type="Google" id="ProtNLM"/>
    </source>
</evidence>
<dbReference type="InterPro" id="IPR013362">
    <property type="entry name" value="Pilus_4_PilV"/>
</dbReference>
<name>A0ABP9Q7T0_9RHOO</name>
<organism evidence="2 3">
    <name type="scientific">Viridibacterium curvum</name>
    <dbReference type="NCBI Taxonomy" id="1101404"/>
    <lineage>
        <taxon>Bacteria</taxon>
        <taxon>Pseudomonadati</taxon>
        <taxon>Pseudomonadota</taxon>
        <taxon>Betaproteobacteria</taxon>
        <taxon>Rhodocyclales</taxon>
        <taxon>Rhodocyclaceae</taxon>
        <taxon>Viridibacterium</taxon>
    </lineage>
</organism>